<keyword evidence="2" id="KW-1185">Reference proteome</keyword>
<sequence>WRLKLPQEYENRSEFFNTSLRLERLNYNDSGHYQLDIYNFSGTLIRKVKMKLDIQDMISESRLSSVCLSHGEIVVTCNATGDRLRFSWTLNSQILNRTVASGENYSSVSTLKADVPGVLTCMVQNEVSSSNSTITLPTCPVFSTLLSFIIVTVAIALSFGTLLLLITVIMCIKRRCIKLHIQLHIQSPTTGLYTEVLFNVMK</sequence>
<dbReference type="EMBL" id="CM055747">
    <property type="protein sequence ID" value="KAJ7996411.1"/>
    <property type="molecule type" value="Genomic_DNA"/>
</dbReference>
<evidence type="ECO:0000313" key="1">
    <source>
        <dbReference type="EMBL" id="KAJ7996411.1"/>
    </source>
</evidence>
<name>A0ACC2FYL8_DALPE</name>
<dbReference type="Proteomes" id="UP001157502">
    <property type="component" value="Chromosome 20"/>
</dbReference>
<organism evidence="1 2">
    <name type="scientific">Dallia pectoralis</name>
    <name type="common">Alaska blackfish</name>
    <dbReference type="NCBI Taxonomy" id="75939"/>
    <lineage>
        <taxon>Eukaryota</taxon>
        <taxon>Metazoa</taxon>
        <taxon>Chordata</taxon>
        <taxon>Craniata</taxon>
        <taxon>Vertebrata</taxon>
        <taxon>Euteleostomi</taxon>
        <taxon>Actinopterygii</taxon>
        <taxon>Neopterygii</taxon>
        <taxon>Teleostei</taxon>
        <taxon>Protacanthopterygii</taxon>
        <taxon>Esociformes</taxon>
        <taxon>Umbridae</taxon>
        <taxon>Dallia</taxon>
    </lineage>
</organism>
<evidence type="ECO:0000313" key="2">
    <source>
        <dbReference type="Proteomes" id="UP001157502"/>
    </source>
</evidence>
<reference evidence="1" key="1">
    <citation type="submission" date="2021-05" db="EMBL/GenBank/DDBJ databases">
        <authorList>
            <person name="Pan Q."/>
            <person name="Jouanno E."/>
            <person name="Zahm M."/>
            <person name="Klopp C."/>
            <person name="Cabau C."/>
            <person name="Louis A."/>
            <person name="Berthelot C."/>
            <person name="Parey E."/>
            <person name="Roest Crollius H."/>
            <person name="Montfort J."/>
            <person name="Robinson-Rechavi M."/>
            <person name="Bouchez O."/>
            <person name="Lampietro C."/>
            <person name="Lopez Roques C."/>
            <person name="Donnadieu C."/>
            <person name="Postlethwait J."/>
            <person name="Bobe J."/>
            <person name="Dillon D."/>
            <person name="Chandos A."/>
            <person name="von Hippel F."/>
            <person name="Guiguen Y."/>
        </authorList>
    </citation>
    <scope>NUCLEOTIDE SEQUENCE</scope>
    <source>
        <strain evidence="1">YG-Jan2019</strain>
    </source>
</reference>
<accession>A0ACC2FYL8</accession>
<gene>
    <name evidence="1" type="ORF">DPEC_G00236800</name>
</gene>
<feature type="non-terminal residue" evidence="1">
    <location>
        <position position="1"/>
    </location>
</feature>
<proteinExistence type="predicted"/>
<protein>
    <submittedName>
        <fullName evidence="1">Uncharacterized protein</fullName>
    </submittedName>
</protein>
<comment type="caution">
    <text evidence="1">The sequence shown here is derived from an EMBL/GenBank/DDBJ whole genome shotgun (WGS) entry which is preliminary data.</text>
</comment>